<evidence type="ECO:0008006" key="3">
    <source>
        <dbReference type="Google" id="ProtNLM"/>
    </source>
</evidence>
<name>A0A3M2QL35_9HYPO</name>
<sequence length="137" mass="15234">MDPLSITSASVALAAAVYKCSIEVKRIAGVMGDAPDLLDDLAEEVQLIQGALRGVEDALEDDKDAITRYKIEDVFSIAVKGCRATLACIKDEFELLFGRSDWKVRFMVLWKEDDMKKLLGRLDCKRASILLLVQLLN</sequence>
<dbReference type="OrthoDB" id="5365701at2759"/>
<evidence type="ECO:0000313" key="2">
    <source>
        <dbReference type="Proteomes" id="UP000277212"/>
    </source>
</evidence>
<dbReference type="EMBL" id="NKUJ01001341">
    <property type="protein sequence ID" value="RMI90268.1"/>
    <property type="molecule type" value="Genomic_DNA"/>
</dbReference>
<proteinExistence type="predicted"/>
<evidence type="ECO:0000313" key="1">
    <source>
        <dbReference type="EMBL" id="RMI90268.1"/>
    </source>
</evidence>
<dbReference type="AlphaFoldDB" id="A0A3M2QL35"/>
<gene>
    <name evidence="1" type="ORF">CDV36_016636</name>
</gene>
<organism evidence="1 2">
    <name type="scientific">Fusarium kuroshium</name>
    <dbReference type="NCBI Taxonomy" id="2010991"/>
    <lineage>
        <taxon>Eukaryota</taxon>
        <taxon>Fungi</taxon>
        <taxon>Dikarya</taxon>
        <taxon>Ascomycota</taxon>
        <taxon>Pezizomycotina</taxon>
        <taxon>Sordariomycetes</taxon>
        <taxon>Hypocreomycetidae</taxon>
        <taxon>Hypocreales</taxon>
        <taxon>Nectriaceae</taxon>
        <taxon>Fusarium</taxon>
        <taxon>Fusarium solani species complex</taxon>
    </lineage>
</organism>
<reference evidence="1 2" key="1">
    <citation type="submission" date="2017-06" db="EMBL/GenBank/DDBJ databases">
        <title>Comparative genomic analysis of Ambrosia Fusariam Clade fungi.</title>
        <authorList>
            <person name="Stajich J.E."/>
            <person name="Carrillo J."/>
            <person name="Kijimoto T."/>
            <person name="Eskalen A."/>
            <person name="O'Donnell K."/>
            <person name="Kasson M."/>
        </authorList>
    </citation>
    <scope>NUCLEOTIDE SEQUENCE [LARGE SCALE GENOMIC DNA]</scope>
    <source>
        <strain evidence="1">UCR3666</strain>
    </source>
</reference>
<keyword evidence="2" id="KW-1185">Reference proteome</keyword>
<comment type="caution">
    <text evidence="1">The sequence shown here is derived from an EMBL/GenBank/DDBJ whole genome shotgun (WGS) entry which is preliminary data.</text>
</comment>
<feature type="non-terminal residue" evidence="1">
    <location>
        <position position="137"/>
    </location>
</feature>
<dbReference type="Proteomes" id="UP000277212">
    <property type="component" value="Unassembled WGS sequence"/>
</dbReference>
<accession>A0A3M2QL35</accession>
<protein>
    <recommendedName>
        <fullName evidence="3">Fungal N-terminal domain-containing protein</fullName>
    </recommendedName>
</protein>